<evidence type="ECO:0000313" key="2">
    <source>
        <dbReference type="Proteomes" id="UP000813463"/>
    </source>
</evidence>
<feature type="compositionally biased region" description="Polar residues" evidence="1">
    <location>
        <begin position="358"/>
        <end position="378"/>
    </location>
</feature>
<feature type="region of interest" description="Disordered" evidence="1">
    <location>
        <begin position="438"/>
        <end position="647"/>
    </location>
</feature>
<reference evidence="3" key="2">
    <citation type="submission" date="2025-08" db="UniProtKB">
        <authorList>
            <consortium name="RefSeq"/>
        </authorList>
    </citation>
    <scope>IDENTIFICATION</scope>
    <source>
        <tissue evidence="3">Leaf</tissue>
    </source>
</reference>
<accession>A0A9R0IFR8</accession>
<name>A0A9R0IFR8_SPIOL</name>
<dbReference type="OrthoDB" id="785936at2759"/>
<dbReference type="Proteomes" id="UP000813463">
    <property type="component" value="Chromosome 4"/>
</dbReference>
<dbReference type="KEGG" id="soe:110788015"/>
<protein>
    <submittedName>
        <fullName evidence="3">Uncharacterized protein</fullName>
    </submittedName>
</protein>
<organism evidence="2 3">
    <name type="scientific">Spinacia oleracea</name>
    <name type="common">Spinach</name>
    <dbReference type="NCBI Taxonomy" id="3562"/>
    <lineage>
        <taxon>Eukaryota</taxon>
        <taxon>Viridiplantae</taxon>
        <taxon>Streptophyta</taxon>
        <taxon>Embryophyta</taxon>
        <taxon>Tracheophyta</taxon>
        <taxon>Spermatophyta</taxon>
        <taxon>Magnoliopsida</taxon>
        <taxon>eudicotyledons</taxon>
        <taxon>Gunneridae</taxon>
        <taxon>Pentapetalae</taxon>
        <taxon>Caryophyllales</taxon>
        <taxon>Chenopodiaceae</taxon>
        <taxon>Chenopodioideae</taxon>
        <taxon>Anserineae</taxon>
        <taxon>Spinacia</taxon>
    </lineage>
</organism>
<dbReference type="PANTHER" id="PTHR37241:SF1">
    <property type="entry name" value="NEUROFILAMENT HEAVY PROTEIN"/>
    <property type="match status" value="1"/>
</dbReference>
<dbReference type="AlphaFoldDB" id="A0A9R0IFR8"/>
<dbReference type="PANTHER" id="PTHR37241">
    <property type="entry name" value="NEUROFILAMENT HEAVY PROTEIN"/>
    <property type="match status" value="1"/>
</dbReference>
<feature type="region of interest" description="Disordered" evidence="1">
    <location>
        <begin position="164"/>
        <end position="190"/>
    </location>
</feature>
<gene>
    <name evidence="3" type="primary">LOC110788015</name>
</gene>
<evidence type="ECO:0000313" key="3">
    <source>
        <dbReference type="RefSeq" id="XP_021848341.1"/>
    </source>
</evidence>
<feature type="region of interest" description="Disordered" evidence="1">
    <location>
        <begin position="247"/>
        <end position="424"/>
    </location>
</feature>
<keyword evidence="2" id="KW-1185">Reference proteome</keyword>
<evidence type="ECO:0000256" key="1">
    <source>
        <dbReference type="SAM" id="MobiDB-lite"/>
    </source>
</evidence>
<dbReference type="RefSeq" id="XP_021848341.1">
    <property type="nucleotide sequence ID" value="XM_021992649.2"/>
</dbReference>
<sequence length="664" mass="73794">MEEKFQLLSSSMEGVEVEVEVEVEEFYEKIEAPKFVDFTVPNHFCPDDRFWFCSRVGCDQRHEEEMDSEAIYKNFVLRVMAARSPNVRFRRALCRKPPSESKKCPLSAPAKPSKSRVTRLALVSCSISKKLILEEDGKVQAPLAKIKPASTPKARVKHVAAKYMTSPRKKKGSSPNPNAFRSVRNPKKTRISLPKSKIIAKALVFNSPKKALKKKKAAQELGTPMTKLCEGVKKLEINSQKKGIITRKPSKDCTSEKKKLPLDGSRKILRSSKTKTREADAKLCRSVKSKTKKNDRKLADAVLLQVEKSGDESSDMEIDEKSRCGSMELGSVIIKPETGDQSSSQEDRTSSSDRPMTGESSGTVVSLNTQKTDIQSGPDSDAEEKTVAIQVPNTDEQSQEKENTISEDCENQNPVVLSKLEDNDDKENAFSSADIRNLNVDNLSKHEAPFKTKAKTKQNTQKLDKSSKENCPAGTGTQGLKNRKLKPTNPKPFRLRTDERGILKEANLERKINSHENSSTTSENSQGMGNGVSDNGEKGSKKDGGRNFKKDQLKPIKSRYDTGKGVELKSDKSSGITKSPFLQKQLVGSQREISSHEKTTMSRPKESRKQEKEAVDPTTKASVIPKSAGKGKRPATIPREPKFHSLHKTKGCTALVTNHKDFKF</sequence>
<feature type="compositionally biased region" description="Low complexity" evidence="1">
    <location>
        <begin position="515"/>
        <end position="525"/>
    </location>
</feature>
<proteinExistence type="predicted"/>
<feature type="compositionally biased region" description="Basic and acidic residues" evidence="1">
    <location>
        <begin position="535"/>
        <end position="572"/>
    </location>
</feature>
<feature type="compositionally biased region" description="Basic and acidic residues" evidence="1">
    <location>
        <begin position="249"/>
        <end position="266"/>
    </location>
</feature>
<feature type="compositionally biased region" description="Polar residues" evidence="1">
    <location>
        <begin position="573"/>
        <end position="592"/>
    </location>
</feature>
<feature type="compositionally biased region" description="Basic and acidic residues" evidence="1">
    <location>
        <begin position="593"/>
        <end position="615"/>
    </location>
</feature>
<reference evidence="2" key="1">
    <citation type="journal article" date="2021" name="Nat. Commun.">
        <title>Genomic analyses provide insights into spinach domestication and the genetic basis of agronomic traits.</title>
        <authorList>
            <person name="Cai X."/>
            <person name="Sun X."/>
            <person name="Xu C."/>
            <person name="Sun H."/>
            <person name="Wang X."/>
            <person name="Ge C."/>
            <person name="Zhang Z."/>
            <person name="Wang Q."/>
            <person name="Fei Z."/>
            <person name="Jiao C."/>
            <person name="Wang Q."/>
        </authorList>
    </citation>
    <scope>NUCLEOTIDE SEQUENCE [LARGE SCALE GENOMIC DNA]</scope>
    <source>
        <strain evidence="2">cv. Varoflay</strain>
    </source>
</reference>
<feature type="compositionally biased region" description="Basic residues" evidence="1">
    <location>
        <begin position="285"/>
        <end position="295"/>
    </location>
</feature>
<dbReference type="GeneID" id="110788015"/>
<feature type="compositionally biased region" description="Basic and acidic residues" evidence="1">
    <location>
        <begin position="495"/>
        <end position="514"/>
    </location>
</feature>